<keyword evidence="2" id="KW-1185">Reference proteome</keyword>
<name>A0A922CDE4_MANSE</name>
<gene>
    <name evidence="1" type="ORF">O3G_MSEX001772</name>
</gene>
<evidence type="ECO:0000313" key="2">
    <source>
        <dbReference type="Proteomes" id="UP000791440"/>
    </source>
</evidence>
<accession>A0A922CDE4</accession>
<organism evidence="1 2">
    <name type="scientific">Manduca sexta</name>
    <name type="common">Tobacco hawkmoth</name>
    <name type="synonym">Tobacco hornworm</name>
    <dbReference type="NCBI Taxonomy" id="7130"/>
    <lineage>
        <taxon>Eukaryota</taxon>
        <taxon>Metazoa</taxon>
        <taxon>Ecdysozoa</taxon>
        <taxon>Arthropoda</taxon>
        <taxon>Hexapoda</taxon>
        <taxon>Insecta</taxon>
        <taxon>Pterygota</taxon>
        <taxon>Neoptera</taxon>
        <taxon>Endopterygota</taxon>
        <taxon>Lepidoptera</taxon>
        <taxon>Glossata</taxon>
        <taxon>Ditrysia</taxon>
        <taxon>Bombycoidea</taxon>
        <taxon>Sphingidae</taxon>
        <taxon>Sphinginae</taxon>
        <taxon>Sphingini</taxon>
        <taxon>Manduca</taxon>
    </lineage>
</organism>
<dbReference type="AlphaFoldDB" id="A0A922CDE4"/>
<sequence>MLLPRFTIVPHFFYRMERPGPNFPNNWSYGQPSYVGRGPAKPMFQPHSGYGATPQPQVAFQPNACFMPAANLRKISNNTPQRYYDSKAH</sequence>
<reference evidence="1" key="1">
    <citation type="journal article" date="2016" name="Insect Biochem. Mol. Biol.">
        <title>Multifaceted biological insights from a draft genome sequence of the tobacco hornworm moth, Manduca sexta.</title>
        <authorList>
            <person name="Kanost M.R."/>
            <person name="Arrese E.L."/>
            <person name="Cao X."/>
            <person name="Chen Y.R."/>
            <person name="Chellapilla S."/>
            <person name="Goldsmith M.R."/>
            <person name="Grosse-Wilde E."/>
            <person name="Heckel D.G."/>
            <person name="Herndon N."/>
            <person name="Jiang H."/>
            <person name="Papanicolaou A."/>
            <person name="Qu J."/>
            <person name="Soulages J.L."/>
            <person name="Vogel H."/>
            <person name="Walters J."/>
            <person name="Waterhouse R.M."/>
            <person name="Ahn S.J."/>
            <person name="Almeida F.C."/>
            <person name="An C."/>
            <person name="Aqrawi P."/>
            <person name="Bretschneider A."/>
            <person name="Bryant W.B."/>
            <person name="Bucks S."/>
            <person name="Chao H."/>
            <person name="Chevignon G."/>
            <person name="Christen J.M."/>
            <person name="Clarke D.F."/>
            <person name="Dittmer N.T."/>
            <person name="Ferguson L.C.F."/>
            <person name="Garavelou S."/>
            <person name="Gordon K.H.J."/>
            <person name="Gunaratna R.T."/>
            <person name="Han Y."/>
            <person name="Hauser F."/>
            <person name="He Y."/>
            <person name="Heidel-Fischer H."/>
            <person name="Hirsh A."/>
            <person name="Hu Y."/>
            <person name="Jiang H."/>
            <person name="Kalra D."/>
            <person name="Klinner C."/>
            <person name="Konig C."/>
            <person name="Kovar C."/>
            <person name="Kroll A.R."/>
            <person name="Kuwar S.S."/>
            <person name="Lee S.L."/>
            <person name="Lehman R."/>
            <person name="Li K."/>
            <person name="Li Z."/>
            <person name="Liang H."/>
            <person name="Lovelace S."/>
            <person name="Lu Z."/>
            <person name="Mansfield J.H."/>
            <person name="McCulloch K.J."/>
            <person name="Mathew T."/>
            <person name="Morton B."/>
            <person name="Muzny D.M."/>
            <person name="Neunemann D."/>
            <person name="Ongeri F."/>
            <person name="Pauchet Y."/>
            <person name="Pu L.L."/>
            <person name="Pyrousis I."/>
            <person name="Rao X.J."/>
            <person name="Redding A."/>
            <person name="Roesel C."/>
            <person name="Sanchez-Gracia A."/>
            <person name="Schaack S."/>
            <person name="Shukla A."/>
            <person name="Tetreau G."/>
            <person name="Wang Y."/>
            <person name="Xiong G.H."/>
            <person name="Traut W."/>
            <person name="Walsh T.K."/>
            <person name="Worley K.C."/>
            <person name="Wu D."/>
            <person name="Wu W."/>
            <person name="Wu Y.Q."/>
            <person name="Zhang X."/>
            <person name="Zou Z."/>
            <person name="Zucker H."/>
            <person name="Briscoe A.D."/>
            <person name="Burmester T."/>
            <person name="Clem R.J."/>
            <person name="Feyereisen R."/>
            <person name="Grimmelikhuijzen C.J.P."/>
            <person name="Hamodrakas S.J."/>
            <person name="Hansson B.S."/>
            <person name="Huguet E."/>
            <person name="Jermiin L.S."/>
            <person name="Lan Q."/>
            <person name="Lehman H.K."/>
            <person name="Lorenzen M."/>
            <person name="Merzendorfer H."/>
            <person name="Michalopoulos I."/>
            <person name="Morton D.B."/>
            <person name="Muthukrishnan S."/>
            <person name="Oakeshott J.G."/>
            <person name="Palmer W."/>
            <person name="Park Y."/>
            <person name="Passarelli A.L."/>
            <person name="Rozas J."/>
            <person name="Schwartz L.M."/>
            <person name="Smith W."/>
            <person name="Southgate A."/>
            <person name="Vilcinskas A."/>
            <person name="Vogt R."/>
            <person name="Wang P."/>
            <person name="Werren J."/>
            <person name="Yu X.Q."/>
            <person name="Zhou J.J."/>
            <person name="Brown S.J."/>
            <person name="Scherer S.E."/>
            <person name="Richards S."/>
            <person name="Blissard G.W."/>
        </authorList>
    </citation>
    <scope>NUCLEOTIDE SEQUENCE</scope>
</reference>
<evidence type="ECO:0000313" key="1">
    <source>
        <dbReference type="EMBL" id="KAG6441288.1"/>
    </source>
</evidence>
<dbReference type="Proteomes" id="UP000791440">
    <property type="component" value="Unassembled WGS sequence"/>
</dbReference>
<dbReference type="EMBL" id="JH668285">
    <property type="protein sequence ID" value="KAG6441288.1"/>
    <property type="molecule type" value="Genomic_DNA"/>
</dbReference>
<reference evidence="1" key="2">
    <citation type="submission" date="2020-12" db="EMBL/GenBank/DDBJ databases">
        <authorList>
            <person name="Kanost M."/>
        </authorList>
    </citation>
    <scope>NUCLEOTIDE SEQUENCE</scope>
</reference>
<comment type="caution">
    <text evidence="1">The sequence shown here is derived from an EMBL/GenBank/DDBJ whole genome shotgun (WGS) entry which is preliminary data.</text>
</comment>
<proteinExistence type="predicted"/>
<protein>
    <submittedName>
        <fullName evidence="1">Uncharacterized protein</fullName>
    </submittedName>
</protein>